<dbReference type="InterPro" id="IPR013785">
    <property type="entry name" value="Aldolase_TIM"/>
</dbReference>
<evidence type="ECO:0000256" key="2">
    <source>
        <dbReference type="ARBA" id="ARBA00022630"/>
    </source>
</evidence>
<dbReference type="CDD" id="cd03332">
    <property type="entry name" value="LMO_FMN"/>
    <property type="match status" value="1"/>
</dbReference>
<dbReference type="InterPro" id="IPR037350">
    <property type="entry name" value="LMO_FMN"/>
</dbReference>
<dbReference type="PROSITE" id="PS51349">
    <property type="entry name" value="FMN_HYDROXY_ACID_DH_2"/>
    <property type="match status" value="1"/>
</dbReference>
<dbReference type="Proteomes" id="UP000799767">
    <property type="component" value="Unassembled WGS sequence"/>
</dbReference>
<proteinExistence type="inferred from homology"/>
<comment type="similarity">
    <text evidence="5">Belongs to the FMN-dependent alpha-hydroxy acid dehydrogenase family.</text>
</comment>
<gene>
    <name evidence="9" type="ORF">BDY17DRAFT_246418</name>
</gene>
<keyword evidence="3 7" id="KW-0288">FMN</keyword>
<protein>
    <submittedName>
        <fullName evidence="9">FMN-dependent dehydrogenase-domain-containing protein</fullName>
    </submittedName>
</protein>
<feature type="domain" description="FMN hydroxy acid dehydrogenase" evidence="8">
    <location>
        <begin position="62"/>
        <end position="441"/>
    </location>
</feature>
<keyword evidence="4" id="KW-0560">Oxidoreductase</keyword>
<dbReference type="GeneID" id="54471726"/>
<feature type="binding site" evidence="7">
    <location>
        <position position="232"/>
    </location>
    <ligand>
        <name>glyoxylate</name>
        <dbReference type="ChEBI" id="CHEBI:36655"/>
    </ligand>
</feature>
<dbReference type="FunFam" id="3.20.20.70:FF:000132">
    <property type="entry name" value="FMN dependent dehydrogenase"/>
    <property type="match status" value="1"/>
</dbReference>
<dbReference type="Gene3D" id="3.20.20.70">
    <property type="entry name" value="Aldolase class I"/>
    <property type="match status" value="1"/>
</dbReference>
<evidence type="ECO:0000313" key="10">
    <source>
        <dbReference type="Proteomes" id="UP000799767"/>
    </source>
</evidence>
<keyword evidence="10" id="KW-1185">Reference proteome</keyword>
<dbReference type="EMBL" id="MU001632">
    <property type="protein sequence ID" value="KAF2486413.1"/>
    <property type="molecule type" value="Genomic_DNA"/>
</dbReference>
<keyword evidence="2 7" id="KW-0285">Flavoprotein</keyword>
<evidence type="ECO:0000256" key="5">
    <source>
        <dbReference type="ARBA" id="ARBA00024042"/>
    </source>
</evidence>
<feature type="binding site" evidence="7">
    <location>
        <begin position="142"/>
        <end position="144"/>
    </location>
    <ligand>
        <name>FMN</name>
        <dbReference type="ChEBI" id="CHEBI:58210"/>
    </ligand>
</feature>
<dbReference type="PANTHER" id="PTHR10578">
    <property type="entry name" value="S -2-HYDROXY-ACID OXIDASE-RELATED"/>
    <property type="match status" value="1"/>
</dbReference>
<dbReference type="OrthoDB" id="25826at2759"/>
<dbReference type="PROSITE" id="PS00557">
    <property type="entry name" value="FMN_HYDROXY_ACID_DH_1"/>
    <property type="match status" value="1"/>
</dbReference>
<feature type="binding site" evidence="7">
    <location>
        <position position="223"/>
    </location>
    <ligand>
        <name>FMN</name>
        <dbReference type="ChEBI" id="CHEBI:58210"/>
    </ligand>
</feature>
<feature type="binding site" evidence="7">
    <location>
        <position position="193"/>
    </location>
    <ligand>
        <name>FMN</name>
        <dbReference type="ChEBI" id="CHEBI:58210"/>
    </ligand>
</feature>
<evidence type="ECO:0000313" key="9">
    <source>
        <dbReference type="EMBL" id="KAF2486413.1"/>
    </source>
</evidence>
<evidence type="ECO:0000256" key="7">
    <source>
        <dbReference type="PIRSR" id="PIRSR000138-2"/>
    </source>
</evidence>
<feature type="binding site" evidence="7">
    <location>
        <position position="336"/>
    </location>
    <ligand>
        <name>glyoxylate</name>
        <dbReference type="ChEBI" id="CHEBI:36655"/>
    </ligand>
</feature>
<name>A0A6A6Q426_9PEZI</name>
<feature type="binding site" evidence="7">
    <location>
        <position position="312"/>
    </location>
    <ligand>
        <name>FMN</name>
        <dbReference type="ChEBI" id="CHEBI:58210"/>
    </ligand>
</feature>
<dbReference type="PANTHER" id="PTHR10578:SF143">
    <property type="entry name" value="FMN-DEPENDENT ALPHA-HYDROXY ACID DEHYDROGENASE PB1A11.03"/>
    <property type="match status" value="1"/>
</dbReference>
<dbReference type="Pfam" id="PF01070">
    <property type="entry name" value="FMN_dh"/>
    <property type="match status" value="1"/>
</dbReference>
<sequence>MFKTLRPAGNLPFRFASRSCRGRQAYHVVGNVARRRDGVAPPPPKDPVAYEKEIYDKGLRYERPRFTFQTTKWQALAEERMSAEAKGYVVGNAGDGETARKNSEAFAKWSIVPQRLVKTDGLPDLSVDVLGQRHPFPIAVAPVGVQRIFHGEGELASAAAAARENVPYVMSTASSTSIENVAEANGVGVRWFQLYWPTNEHNDITASILQRAKASGFTTLFVTLDTYILGWRPSDMDNGYNPFLRSDNIGVAIGFSDPVFRSKFKAKHGVEIEQDLHTAASEWTGTVFPSLSHGWEDIKFLQDNWDGPIVLKGIQTVADARKCVEHGVQGIVVSNHGGRQVNGGVGSLGMLPRIVDAVGDKLDIFFDSGIRNGADIAKAMALGAQMCLVGRPYVYGLALGGEDGVSHVLKSLLGELELTLHLAGIQSASPEHLNREILIREDQL</sequence>
<feature type="binding site" evidence="7">
    <location>
        <position position="88"/>
    </location>
    <ligand>
        <name>glyoxylate</name>
        <dbReference type="ChEBI" id="CHEBI:36655"/>
    </ligand>
</feature>
<feature type="binding site" evidence="7">
    <location>
        <begin position="367"/>
        <end position="371"/>
    </location>
    <ligand>
        <name>FMN</name>
        <dbReference type="ChEBI" id="CHEBI:58210"/>
    </ligand>
</feature>
<organism evidence="9 10">
    <name type="scientific">Neohortaea acidophila</name>
    <dbReference type="NCBI Taxonomy" id="245834"/>
    <lineage>
        <taxon>Eukaryota</taxon>
        <taxon>Fungi</taxon>
        <taxon>Dikarya</taxon>
        <taxon>Ascomycota</taxon>
        <taxon>Pezizomycotina</taxon>
        <taxon>Dothideomycetes</taxon>
        <taxon>Dothideomycetidae</taxon>
        <taxon>Mycosphaerellales</taxon>
        <taxon>Teratosphaeriaceae</taxon>
        <taxon>Neohortaea</taxon>
    </lineage>
</organism>
<evidence type="ECO:0000256" key="6">
    <source>
        <dbReference type="PIRSR" id="PIRSR000138-1"/>
    </source>
</evidence>
<dbReference type="GO" id="GO:0010181">
    <property type="term" value="F:FMN binding"/>
    <property type="evidence" value="ECO:0007669"/>
    <property type="project" value="InterPro"/>
</dbReference>
<evidence type="ECO:0000259" key="8">
    <source>
        <dbReference type="PROSITE" id="PS51349"/>
    </source>
</evidence>
<dbReference type="RefSeq" id="XP_033592982.1">
    <property type="nucleotide sequence ID" value="XM_033730724.1"/>
</dbReference>
<dbReference type="AlphaFoldDB" id="A0A6A6Q426"/>
<accession>A0A6A6Q426</accession>
<reference evidence="9" key="1">
    <citation type="journal article" date="2020" name="Stud. Mycol.">
        <title>101 Dothideomycetes genomes: a test case for predicting lifestyles and emergence of pathogens.</title>
        <authorList>
            <person name="Haridas S."/>
            <person name="Albert R."/>
            <person name="Binder M."/>
            <person name="Bloem J."/>
            <person name="Labutti K."/>
            <person name="Salamov A."/>
            <person name="Andreopoulos B."/>
            <person name="Baker S."/>
            <person name="Barry K."/>
            <person name="Bills G."/>
            <person name="Bluhm B."/>
            <person name="Cannon C."/>
            <person name="Castanera R."/>
            <person name="Culley D."/>
            <person name="Daum C."/>
            <person name="Ezra D."/>
            <person name="Gonzalez J."/>
            <person name="Henrissat B."/>
            <person name="Kuo A."/>
            <person name="Liang C."/>
            <person name="Lipzen A."/>
            <person name="Lutzoni F."/>
            <person name="Magnuson J."/>
            <person name="Mondo S."/>
            <person name="Nolan M."/>
            <person name="Ohm R."/>
            <person name="Pangilinan J."/>
            <person name="Park H.-J."/>
            <person name="Ramirez L."/>
            <person name="Alfaro M."/>
            <person name="Sun H."/>
            <person name="Tritt A."/>
            <person name="Yoshinaga Y."/>
            <person name="Zwiers L.-H."/>
            <person name="Turgeon B."/>
            <person name="Goodwin S."/>
            <person name="Spatafora J."/>
            <person name="Crous P."/>
            <person name="Grigoriev I."/>
        </authorList>
    </citation>
    <scope>NUCLEOTIDE SEQUENCE</scope>
    <source>
        <strain evidence="9">CBS 113389</strain>
    </source>
</reference>
<feature type="binding site" evidence="7">
    <location>
        <position position="334"/>
    </location>
    <ligand>
        <name>FMN</name>
        <dbReference type="ChEBI" id="CHEBI:58210"/>
    </ligand>
</feature>
<feature type="binding site" evidence="7">
    <location>
        <begin position="390"/>
        <end position="391"/>
    </location>
    <ligand>
        <name>FMN</name>
        <dbReference type="ChEBI" id="CHEBI:58210"/>
    </ligand>
</feature>
<feature type="binding site" evidence="7">
    <location>
        <position position="171"/>
    </location>
    <ligand>
        <name>FMN</name>
        <dbReference type="ChEBI" id="CHEBI:58210"/>
    </ligand>
</feature>
<evidence type="ECO:0000256" key="1">
    <source>
        <dbReference type="ARBA" id="ARBA00001917"/>
    </source>
</evidence>
<feature type="binding site" evidence="7">
    <location>
        <position position="195"/>
    </location>
    <ligand>
        <name>glyoxylate</name>
        <dbReference type="ChEBI" id="CHEBI:36655"/>
    </ligand>
</feature>
<feature type="active site" description="Proton acceptor" evidence="6">
    <location>
        <position position="336"/>
    </location>
</feature>
<dbReference type="InterPro" id="IPR037396">
    <property type="entry name" value="FMN_HAD"/>
</dbReference>
<comment type="cofactor">
    <cofactor evidence="1">
        <name>FMN</name>
        <dbReference type="ChEBI" id="CHEBI:58210"/>
    </cofactor>
</comment>
<dbReference type="PIRSF" id="PIRSF000138">
    <property type="entry name" value="Al-hdrx_acd_dh"/>
    <property type="match status" value="1"/>
</dbReference>
<evidence type="ECO:0000256" key="4">
    <source>
        <dbReference type="ARBA" id="ARBA00023002"/>
    </source>
</evidence>
<dbReference type="InterPro" id="IPR008259">
    <property type="entry name" value="FMN_hydac_DH_AS"/>
</dbReference>
<dbReference type="InterPro" id="IPR000262">
    <property type="entry name" value="FMN-dep_DH"/>
</dbReference>
<evidence type="ECO:0000256" key="3">
    <source>
        <dbReference type="ARBA" id="ARBA00022643"/>
    </source>
</evidence>
<dbReference type="GO" id="GO:0016491">
    <property type="term" value="F:oxidoreductase activity"/>
    <property type="evidence" value="ECO:0007669"/>
    <property type="project" value="UniProtKB-KW"/>
</dbReference>
<dbReference type="SUPFAM" id="SSF51395">
    <property type="entry name" value="FMN-linked oxidoreductases"/>
    <property type="match status" value="1"/>
</dbReference>
<dbReference type="InterPro" id="IPR012133">
    <property type="entry name" value="Alpha-hydoxy_acid_DH_FMN"/>
</dbReference>
<feature type="binding site" evidence="7">
    <location>
        <position position="339"/>
    </location>
    <ligand>
        <name>glyoxylate</name>
        <dbReference type="ChEBI" id="CHEBI:36655"/>
    </ligand>
</feature>